<dbReference type="InterPro" id="IPR036942">
    <property type="entry name" value="Beta-barrel_TonB_sf"/>
</dbReference>
<evidence type="ECO:0000256" key="13">
    <source>
        <dbReference type="SAM" id="MobiDB-lite"/>
    </source>
</evidence>
<keyword evidence="10 11" id="KW-0998">Cell outer membrane</keyword>
<keyword evidence="17" id="KW-1185">Reference proteome</keyword>
<sequence>MMAAVHLNYRVCDIQTPLSPGLARPRSPRLPKTDARAALQQSQMSPRRAEAYWGKRMVISQTLRRAALLAGASTLSLVLALPAAAQTAPAPQDGVTIDELVVTAQRREEKLQDVPIAVSAFSNDMLSRQKIDGGPNLQLAIPNVTFAKSFYSGYNFQIRGIGTKQTAVTGDSSTGVHFNGAPLTSNRLFEAEFFDVERVEVLRGPQGTLYGRNATGGVVNVLSAKPTGEFEGMVRAEVSNYDGRKLRGMVNIPLVADKLDLRLAGATLNRGGFVDNLGTGDKVDDRDLYSFRASLRWRPTSTIDANFVWQHFKERDSRLRTGKGLCTRDNGPSSVGGTAITNATVRGFLSAGCADASVYNAAAYGTPNSLATLYGIIGFARGLTSGDVYGGTQPKGLDVIDSAKNPYYRAEEDVFTLNVAWDINDKLQLNSLTSYYDGELDARQEMNRFQASTVFNSTTLAPGGLVNDPQLGASNRMSVSDRITTPSRQWSQELRLQSSFDGPFNFSLGGLALRYDVVQSFYIMSNAFTYAAMVANGGANCAPGGSCVYIDPNRVPTGQGHGNYLSFQPYHLDSNALFGEVYYEATPELKFTVGLRYTDDKKTLDNFPVKLLTPGSGLTPGTPPQLTAEFKKFTGRAGFDWKPDLGFTDDTLVYAFYSRGYKGGGPNNIGQVATLRPFYEPEYVNAFEVGTKNTLLGGALVLNGSAFFYDYKGYQISKFVNRISVTENIDAEIKGVELEAVWEPVKRFRMNGTVGLLDTKIKNGESIDPMNRTGGNPNLTLVKTSGAAGCVVPTAALANLLAVIQQAPGAATVTGVSGNPSALLGACSGSFATSFGVTPTDGVAAKLKGNELPGSPNWTASIGAQYSFDVLDGWEGTVRGDYYRQGDSYARVFNTSVDQLKGWANANLSFRLVNDERGLEIEGYVKNVFNKRAITDVFLMDEALGQVANAVFTEPRIIGVSLQKTF</sequence>
<feature type="domain" description="TonB-dependent receptor-like beta-barrel" evidence="14">
    <location>
        <begin position="364"/>
        <end position="928"/>
    </location>
</feature>
<dbReference type="InterPro" id="IPR012910">
    <property type="entry name" value="Plug_dom"/>
</dbReference>
<dbReference type="InterPro" id="IPR000531">
    <property type="entry name" value="Beta-barrel_TonB"/>
</dbReference>
<keyword evidence="2 11" id="KW-0813">Transport</keyword>
<dbReference type="PROSITE" id="PS52016">
    <property type="entry name" value="TONB_DEPENDENT_REC_3"/>
    <property type="match status" value="1"/>
</dbReference>
<dbReference type="PATRIC" id="fig|565050.3.peg.1847"/>
<evidence type="ECO:0000256" key="1">
    <source>
        <dbReference type="ARBA" id="ARBA00004571"/>
    </source>
</evidence>
<protein>
    <submittedName>
        <fullName evidence="16">TonB-dependent receptor</fullName>
    </submittedName>
</protein>
<dbReference type="EMBL" id="CP001340">
    <property type="protein sequence ID" value="ACL95351.3"/>
    <property type="molecule type" value="Genomic_DNA"/>
</dbReference>
<dbReference type="InterPro" id="IPR039426">
    <property type="entry name" value="TonB-dep_rcpt-like"/>
</dbReference>
<dbReference type="Pfam" id="PF00593">
    <property type="entry name" value="TonB_dep_Rec_b-barrel"/>
    <property type="match status" value="1"/>
</dbReference>
<accession>A0A0H3C7N2</accession>
<keyword evidence="16" id="KW-0675">Receptor</keyword>
<keyword evidence="3 11" id="KW-1134">Transmembrane beta strand</keyword>
<dbReference type="RefSeq" id="YP_002517259.3">
    <property type="nucleotide sequence ID" value="NC_011916.1"/>
</dbReference>
<dbReference type="PANTHER" id="PTHR32552:SF81">
    <property type="entry name" value="TONB-DEPENDENT OUTER MEMBRANE RECEPTOR"/>
    <property type="match status" value="1"/>
</dbReference>
<evidence type="ECO:0000313" key="16">
    <source>
        <dbReference type="EMBL" id="ACL95351.3"/>
    </source>
</evidence>
<dbReference type="GO" id="GO:0009279">
    <property type="term" value="C:cell outer membrane"/>
    <property type="evidence" value="ECO:0007669"/>
    <property type="project" value="UniProtKB-SubCell"/>
</dbReference>
<evidence type="ECO:0000259" key="15">
    <source>
        <dbReference type="Pfam" id="PF07715"/>
    </source>
</evidence>
<evidence type="ECO:0000256" key="8">
    <source>
        <dbReference type="ARBA" id="ARBA00023077"/>
    </source>
</evidence>
<evidence type="ECO:0000259" key="14">
    <source>
        <dbReference type="Pfam" id="PF00593"/>
    </source>
</evidence>
<comment type="subcellular location">
    <subcellularLocation>
        <location evidence="1 11">Cell outer membrane</location>
        <topology evidence="1 11">Multi-pass membrane protein</topology>
    </subcellularLocation>
</comment>
<dbReference type="KEGG" id="ccs:CCNA_01886"/>
<keyword evidence="7" id="KW-0406">Ion transport</keyword>
<keyword evidence="4" id="KW-0410">Iron transport</keyword>
<keyword evidence="5 11" id="KW-0812">Transmembrane</keyword>
<evidence type="ECO:0000256" key="9">
    <source>
        <dbReference type="ARBA" id="ARBA00023136"/>
    </source>
</evidence>
<reference evidence="16 17" key="1">
    <citation type="journal article" date="2010" name="J. Bacteriol.">
        <title>The genetic basis of laboratory adaptation in Caulobacter crescentus.</title>
        <authorList>
            <person name="Marks M.E."/>
            <person name="Castro-Rojas C.M."/>
            <person name="Teiling C."/>
            <person name="Du L."/>
            <person name="Kapatral V."/>
            <person name="Walunas T.L."/>
            <person name="Crosson S."/>
        </authorList>
    </citation>
    <scope>NUCLEOTIDE SEQUENCE [LARGE SCALE GENOMIC DNA]</scope>
    <source>
        <strain evidence="17">NA1000 / CB15N</strain>
    </source>
</reference>
<evidence type="ECO:0000256" key="11">
    <source>
        <dbReference type="PROSITE-ProRule" id="PRU01360"/>
    </source>
</evidence>
<dbReference type="OrthoDB" id="9760333at2"/>
<evidence type="ECO:0000313" key="17">
    <source>
        <dbReference type="Proteomes" id="UP000001364"/>
    </source>
</evidence>
<keyword evidence="8 12" id="KW-0798">TonB box</keyword>
<name>A0A0H3C7N2_CAUVN</name>
<dbReference type="Pfam" id="PF07715">
    <property type="entry name" value="Plug"/>
    <property type="match status" value="1"/>
</dbReference>
<feature type="region of interest" description="Disordered" evidence="13">
    <location>
        <begin position="18"/>
        <end position="43"/>
    </location>
</feature>
<dbReference type="GO" id="GO:0006826">
    <property type="term" value="P:iron ion transport"/>
    <property type="evidence" value="ECO:0007669"/>
    <property type="project" value="UniProtKB-KW"/>
</dbReference>
<evidence type="ECO:0000256" key="3">
    <source>
        <dbReference type="ARBA" id="ARBA00022452"/>
    </source>
</evidence>
<feature type="domain" description="TonB-dependent receptor plug" evidence="15">
    <location>
        <begin position="111"/>
        <end position="218"/>
    </location>
</feature>
<evidence type="ECO:0000256" key="2">
    <source>
        <dbReference type="ARBA" id="ARBA00022448"/>
    </source>
</evidence>
<dbReference type="AlphaFoldDB" id="A0A0H3C7N2"/>
<evidence type="ECO:0000256" key="5">
    <source>
        <dbReference type="ARBA" id="ARBA00022692"/>
    </source>
</evidence>
<keyword evidence="6" id="KW-0408">Iron</keyword>
<gene>
    <name evidence="16" type="ordered locus">CCNA_01886</name>
</gene>
<evidence type="ECO:0000256" key="12">
    <source>
        <dbReference type="RuleBase" id="RU003357"/>
    </source>
</evidence>
<comment type="similarity">
    <text evidence="11 12">Belongs to the TonB-dependent receptor family.</text>
</comment>
<evidence type="ECO:0000256" key="10">
    <source>
        <dbReference type="ARBA" id="ARBA00023237"/>
    </source>
</evidence>
<proteinExistence type="inferred from homology"/>
<evidence type="ECO:0000256" key="6">
    <source>
        <dbReference type="ARBA" id="ARBA00023004"/>
    </source>
</evidence>
<dbReference type="HOGENOM" id="CLU_008287_15_3_5"/>
<evidence type="ECO:0000256" key="4">
    <source>
        <dbReference type="ARBA" id="ARBA00022496"/>
    </source>
</evidence>
<dbReference type="GeneID" id="7331434"/>
<organism evidence="16 17">
    <name type="scientific">Caulobacter vibrioides (strain NA1000 / CB15N)</name>
    <name type="common">Caulobacter crescentus</name>
    <dbReference type="NCBI Taxonomy" id="565050"/>
    <lineage>
        <taxon>Bacteria</taxon>
        <taxon>Pseudomonadati</taxon>
        <taxon>Pseudomonadota</taxon>
        <taxon>Alphaproteobacteria</taxon>
        <taxon>Caulobacterales</taxon>
        <taxon>Caulobacteraceae</taxon>
        <taxon>Caulobacter</taxon>
    </lineage>
</organism>
<dbReference type="SUPFAM" id="SSF56935">
    <property type="entry name" value="Porins"/>
    <property type="match status" value="1"/>
</dbReference>
<dbReference type="Proteomes" id="UP000001364">
    <property type="component" value="Chromosome"/>
</dbReference>
<dbReference type="RefSeq" id="WP_010919676.1">
    <property type="nucleotide sequence ID" value="NC_011916.1"/>
</dbReference>
<keyword evidence="9 11" id="KW-0472">Membrane</keyword>
<dbReference type="PANTHER" id="PTHR32552">
    <property type="entry name" value="FERRICHROME IRON RECEPTOR-RELATED"/>
    <property type="match status" value="1"/>
</dbReference>
<dbReference type="Gene3D" id="2.40.170.20">
    <property type="entry name" value="TonB-dependent receptor, beta-barrel domain"/>
    <property type="match status" value="3"/>
</dbReference>
<evidence type="ECO:0000256" key="7">
    <source>
        <dbReference type="ARBA" id="ARBA00023065"/>
    </source>
</evidence>